<reference evidence="3" key="2">
    <citation type="submission" date="2022-03" db="EMBL/GenBank/DDBJ databases">
        <title>Draft title - Genomic analysis of global carrot germplasm unveils the trajectory of domestication and the origin of high carotenoid orange carrot.</title>
        <authorList>
            <person name="Iorizzo M."/>
            <person name="Ellison S."/>
            <person name="Senalik D."/>
            <person name="Macko-Podgorni A."/>
            <person name="Grzebelus D."/>
            <person name="Bostan H."/>
            <person name="Rolling W."/>
            <person name="Curaba J."/>
            <person name="Simon P."/>
        </authorList>
    </citation>
    <scope>NUCLEOTIDE SEQUENCE</scope>
    <source>
        <tissue evidence="3">Leaf</tissue>
    </source>
</reference>
<dbReference type="InterPro" id="IPR027267">
    <property type="entry name" value="AH/BAR_dom_sf"/>
</dbReference>
<feature type="compositionally biased region" description="Polar residues" evidence="1">
    <location>
        <begin position="417"/>
        <end position="433"/>
    </location>
</feature>
<feature type="compositionally biased region" description="Polar residues" evidence="1">
    <location>
        <begin position="477"/>
        <end position="493"/>
    </location>
</feature>
<keyword evidence="4" id="KW-1185">Reference proteome</keyword>
<feature type="compositionally biased region" description="Polar residues" evidence="1">
    <location>
        <begin position="379"/>
        <end position="405"/>
    </location>
</feature>
<accession>A0AAF0XLW9</accession>
<feature type="region of interest" description="Disordered" evidence="1">
    <location>
        <begin position="13"/>
        <end position="38"/>
    </location>
</feature>
<gene>
    <name evidence="3" type="ORF">DCAR_0728317</name>
</gene>
<dbReference type="GO" id="GO:0005737">
    <property type="term" value="C:cytoplasm"/>
    <property type="evidence" value="ECO:0007669"/>
    <property type="project" value="InterPro"/>
</dbReference>
<feature type="compositionally biased region" description="Basic and acidic residues" evidence="1">
    <location>
        <begin position="596"/>
        <end position="606"/>
    </location>
</feature>
<dbReference type="EMBL" id="CP093349">
    <property type="protein sequence ID" value="WOH08866.1"/>
    <property type="molecule type" value="Genomic_DNA"/>
</dbReference>
<dbReference type="PANTHER" id="PTHR34119:SF1">
    <property type="entry name" value="OS04G0394700 PROTEIN"/>
    <property type="match status" value="1"/>
</dbReference>
<feature type="region of interest" description="Disordered" evidence="1">
    <location>
        <begin position="246"/>
        <end position="493"/>
    </location>
</feature>
<feature type="compositionally biased region" description="Low complexity" evidence="1">
    <location>
        <begin position="434"/>
        <end position="445"/>
    </location>
</feature>
<feature type="compositionally biased region" description="Polar residues" evidence="1">
    <location>
        <begin position="565"/>
        <end position="594"/>
    </location>
</feature>
<dbReference type="PANTHER" id="PTHR34119">
    <property type="entry name" value="HYDROXYPROLINE-RICH GLYCOPROTEIN-LIKE"/>
    <property type="match status" value="1"/>
</dbReference>
<organism evidence="3 4">
    <name type="scientific">Daucus carota subsp. sativus</name>
    <name type="common">Carrot</name>
    <dbReference type="NCBI Taxonomy" id="79200"/>
    <lineage>
        <taxon>Eukaryota</taxon>
        <taxon>Viridiplantae</taxon>
        <taxon>Streptophyta</taxon>
        <taxon>Embryophyta</taxon>
        <taxon>Tracheophyta</taxon>
        <taxon>Spermatophyta</taxon>
        <taxon>Magnoliopsida</taxon>
        <taxon>eudicotyledons</taxon>
        <taxon>Gunneridae</taxon>
        <taxon>Pentapetalae</taxon>
        <taxon>asterids</taxon>
        <taxon>campanulids</taxon>
        <taxon>Apiales</taxon>
        <taxon>Apiaceae</taxon>
        <taxon>Apioideae</taxon>
        <taxon>Scandiceae</taxon>
        <taxon>Daucinae</taxon>
        <taxon>Daucus</taxon>
        <taxon>Daucus sect. Daucus</taxon>
    </lineage>
</organism>
<evidence type="ECO:0000313" key="3">
    <source>
        <dbReference type="EMBL" id="WOH08866.1"/>
    </source>
</evidence>
<feature type="compositionally biased region" description="Polar residues" evidence="1">
    <location>
        <begin position="547"/>
        <end position="556"/>
    </location>
</feature>
<evidence type="ECO:0000259" key="2">
    <source>
        <dbReference type="Pfam" id="PF03114"/>
    </source>
</evidence>
<dbReference type="Gene3D" id="1.20.1270.60">
    <property type="entry name" value="Arfaptin homology (AH) domain/BAR domain"/>
    <property type="match status" value="1"/>
</dbReference>
<dbReference type="InterPro" id="IPR037488">
    <property type="entry name" value="At2g33490-like"/>
</dbReference>
<feature type="domain" description="BAR" evidence="2">
    <location>
        <begin position="45"/>
        <end position="232"/>
    </location>
</feature>
<dbReference type="SUPFAM" id="SSF103657">
    <property type="entry name" value="BAR/IMD domain-like"/>
    <property type="match status" value="1"/>
</dbReference>
<feature type="region of interest" description="Disordered" evidence="1">
    <location>
        <begin position="508"/>
        <end position="632"/>
    </location>
</feature>
<protein>
    <recommendedName>
        <fullName evidence="2">BAR domain-containing protein</fullName>
    </recommendedName>
</protein>
<reference evidence="3" key="1">
    <citation type="journal article" date="2016" name="Nat. Genet.">
        <title>A high-quality carrot genome assembly provides new insights into carotenoid accumulation and asterid genome evolution.</title>
        <authorList>
            <person name="Iorizzo M."/>
            <person name="Ellison S."/>
            <person name="Senalik D."/>
            <person name="Zeng P."/>
            <person name="Satapoomin P."/>
            <person name="Huang J."/>
            <person name="Bowman M."/>
            <person name="Iovene M."/>
            <person name="Sanseverino W."/>
            <person name="Cavagnaro P."/>
            <person name="Yildiz M."/>
            <person name="Macko-Podgorni A."/>
            <person name="Moranska E."/>
            <person name="Grzebelus E."/>
            <person name="Grzebelus D."/>
            <person name="Ashrafi H."/>
            <person name="Zheng Z."/>
            <person name="Cheng S."/>
            <person name="Spooner D."/>
            <person name="Van Deynze A."/>
            <person name="Simon P."/>
        </authorList>
    </citation>
    <scope>NUCLEOTIDE SEQUENCE</scope>
    <source>
        <tissue evidence="3">Leaf</tissue>
    </source>
</reference>
<sequence>MKNSLKKLRGLASTAIPKHGRHHHHLRQPLSKLDDVTQASQDMQDMRDCYDSLLSAAAATANSAYEFSESLREMGDCLLEKTALNDDEESGKVLLMLGKVQFIIQNLVDRYRSHIFQTITIPSESLLNELRTVEEMKKQCDEKRMIYEEMIPKSRGKGRSKSSKGDGFSVRELQAAQDDYDEDASMFVFRMKSLKGGQSRSLLTQASRHHAAQMSFFRKASKSLEAIDPQVESITARHHITYHFDGLKDEDDASGGDDIDEDYTDDTDDDSESYDDNELSFDHGHANNGQDDSKTKDSMELDEVDITFPKAPTADVKENPKRKPVDSSLLRRNLDPSSKSAPLFIGKDSDPAERYVPIRQASSRKFSTYVLPTPDETKCQVSSRSDAQTPQGRVSVSGGTSSPWHSSPLEHKKVLGNENSSPVLSNMQSVLKDSNSNIRPSRSPPHLAEGLSSHIDRHGDTKKVRRQAFSGPLMGKSWSSRANTSASGPIASTGNALLFSGSLMRTPLPKPTSSPVLSSGVSPTFTSSPKISELHELPRPPAHIKTKGTSNISHSSPLLPKGQELSGTNKLTATNASTLPKPPQTFNRSYSIPSRGQREKESHAPKNLESPNFKMTEDISSPPVKPISLSNT</sequence>
<feature type="compositionally biased region" description="Acidic residues" evidence="1">
    <location>
        <begin position="248"/>
        <end position="279"/>
    </location>
</feature>
<dbReference type="CDD" id="cd07307">
    <property type="entry name" value="BAR"/>
    <property type="match status" value="1"/>
</dbReference>
<dbReference type="InterPro" id="IPR004148">
    <property type="entry name" value="BAR_dom"/>
</dbReference>
<evidence type="ECO:0000313" key="4">
    <source>
        <dbReference type="Proteomes" id="UP000077755"/>
    </source>
</evidence>
<dbReference type="AlphaFoldDB" id="A0AAF0XLW9"/>
<dbReference type="Pfam" id="PF03114">
    <property type="entry name" value="BAR"/>
    <property type="match status" value="1"/>
</dbReference>
<feature type="compositionally biased region" description="Basic residues" evidence="1">
    <location>
        <begin position="18"/>
        <end position="27"/>
    </location>
</feature>
<proteinExistence type="predicted"/>
<dbReference type="KEGG" id="dcr:108196679"/>
<dbReference type="Proteomes" id="UP000077755">
    <property type="component" value="Chromosome 7"/>
</dbReference>
<feature type="compositionally biased region" description="Basic and acidic residues" evidence="1">
    <location>
        <begin position="315"/>
        <end position="325"/>
    </location>
</feature>
<evidence type="ECO:0000256" key="1">
    <source>
        <dbReference type="SAM" id="MobiDB-lite"/>
    </source>
</evidence>
<name>A0AAF0XLW9_DAUCS</name>
<feature type="compositionally biased region" description="Polar residues" evidence="1">
    <location>
        <begin position="511"/>
        <end position="530"/>
    </location>
</feature>
<feature type="compositionally biased region" description="Basic and acidic residues" evidence="1">
    <location>
        <begin position="280"/>
        <end position="299"/>
    </location>
</feature>